<dbReference type="AlphaFoldDB" id="A0A840F043"/>
<dbReference type="EMBL" id="JACIEV010000001">
    <property type="protein sequence ID" value="MBB4152633.1"/>
    <property type="molecule type" value="Genomic_DNA"/>
</dbReference>
<keyword evidence="3" id="KW-1185">Reference proteome</keyword>
<feature type="chain" id="PRO_5032835192" evidence="1">
    <location>
        <begin position="17"/>
        <end position="268"/>
    </location>
</feature>
<feature type="signal peptide" evidence="1">
    <location>
        <begin position="1"/>
        <end position="16"/>
    </location>
</feature>
<organism evidence="2 3">
    <name type="scientific">Sphingomonas jinjuensis</name>
    <dbReference type="NCBI Taxonomy" id="535907"/>
    <lineage>
        <taxon>Bacteria</taxon>
        <taxon>Pseudomonadati</taxon>
        <taxon>Pseudomonadota</taxon>
        <taxon>Alphaproteobacteria</taxon>
        <taxon>Sphingomonadales</taxon>
        <taxon>Sphingomonadaceae</taxon>
        <taxon>Sphingomonas</taxon>
    </lineage>
</organism>
<comment type="caution">
    <text evidence="2">The sequence shown here is derived from an EMBL/GenBank/DDBJ whole genome shotgun (WGS) entry which is preliminary data.</text>
</comment>
<evidence type="ECO:0000256" key="1">
    <source>
        <dbReference type="SAM" id="SignalP"/>
    </source>
</evidence>
<sequence>MTLALLSLLLLQSGPAAPPQKAEVPPLQYDLVVTGVPDLDEADSAVTRKTLGSSKVGNATKTRIAFQTVETFTRCGGEGPSRGLGWLRAALDTTTNTARQIFAQRRFITLNAACSASAQQVAEAGTVIDYYSDRGGLYLMALDRFAPNPTLTKAETADPVIQKRFDQREIPLLAKRLPVDRRYFEAAICFVRLQPELSVKLVQPSTKFAAYGRIEAAIVNGAKPCTGNARRVYFDPTQFRYFIADALYRWVVAARDVDTLVPAALPGD</sequence>
<dbReference type="RefSeq" id="WP_183982212.1">
    <property type="nucleotide sequence ID" value="NZ_JACIEV010000001.1"/>
</dbReference>
<dbReference type="Proteomes" id="UP000529795">
    <property type="component" value="Unassembled WGS sequence"/>
</dbReference>
<proteinExistence type="predicted"/>
<evidence type="ECO:0000313" key="2">
    <source>
        <dbReference type="EMBL" id="MBB4152633.1"/>
    </source>
</evidence>
<protein>
    <submittedName>
        <fullName evidence="2">Uncharacterized protein</fullName>
    </submittedName>
</protein>
<gene>
    <name evidence="2" type="ORF">GGQ80_000509</name>
</gene>
<name>A0A840F043_9SPHN</name>
<accession>A0A840F043</accession>
<evidence type="ECO:0000313" key="3">
    <source>
        <dbReference type="Proteomes" id="UP000529795"/>
    </source>
</evidence>
<keyword evidence="1" id="KW-0732">Signal</keyword>
<reference evidence="2 3" key="1">
    <citation type="submission" date="2020-08" db="EMBL/GenBank/DDBJ databases">
        <title>Genomic Encyclopedia of Type Strains, Phase IV (KMG-IV): sequencing the most valuable type-strain genomes for metagenomic binning, comparative biology and taxonomic classification.</title>
        <authorList>
            <person name="Goeker M."/>
        </authorList>
    </citation>
    <scope>NUCLEOTIDE SEQUENCE [LARGE SCALE GENOMIC DNA]</scope>
    <source>
        <strain evidence="2 3">YC6723</strain>
    </source>
</reference>